<dbReference type="PROSITE" id="PS50297">
    <property type="entry name" value="ANK_REP_REGION"/>
    <property type="match status" value="2"/>
</dbReference>
<organism evidence="6 7">
    <name type="scientific">Chrysochromulina tobinii</name>
    <dbReference type="NCBI Taxonomy" id="1460289"/>
    <lineage>
        <taxon>Eukaryota</taxon>
        <taxon>Haptista</taxon>
        <taxon>Haptophyta</taxon>
        <taxon>Prymnesiophyceae</taxon>
        <taxon>Prymnesiales</taxon>
        <taxon>Chrysochromulinaceae</taxon>
        <taxon>Chrysochromulina</taxon>
    </lineage>
</organism>
<proteinExistence type="predicted"/>
<dbReference type="SUPFAM" id="SSF47473">
    <property type="entry name" value="EF-hand"/>
    <property type="match status" value="1"/>
</dbReference>
<keyword evidence="7" id="KW-1185">Reference proteome</keyword>
<dbReference type="Proteomes" id="UP000037460">
    <property type="component" value="Unassembled WGS sequence"/>
</dbReference>
<dbReference type="SMART" id="SM00054">
    <property type="entry name" value="EFh"/>
    <property type="match status" value="2"/>
</dbReference>
<evidence type="ECO:0000313" key="7">
    <source>
        <dbReference type="Proteomes" id="UP000037460"/>
    </source>
</evidence>
<dbReference type="SMART" id="SM00248">
    <property type="entry name" value="ANK"/>
    <property type="match status" value="3"/>
</dbReference>
<dbReference type="InterPro" id="IPR002110">
    <property type="entry name" value="Ankyrin_rpt"/>
</dbReference>
<dbReference type="GO" id="GO:0005509">
    <property type="term" value="F:calcium ion binding"/>
    <property type="evidence" value="ECO:0007669"/>
    <property type="project" value="InterPro"/>
</dbReference>
<dbReference type="EMBL" id="JWZX01001514">
    <property type="protein sequence ID" value="KOO33465.1"/>
    <property type="molecule type" value="Genomic_DNA"/>
</dbReference>
<dbReference type="Gene3D" id="3.90.176.10">
    <property type="entry name" value="Toxin ADP-ribosyltransferase, Chain A, domain 1"/>
    <property type="match status" value="1"/>
</dbReference>
<dbReference type="PROSITE" id="PS50222">
    <property type="entry name" value="EF_HAND_2"/>
    <property type="match status" value="2"/>
</dbReference>
<evidence type="ECO:0000259" key="5">
    <source>
        <dbReference type="PROSITE" id="PS50222"/>
    </source>
</evidence>
<dbReference type="Gene3D" id="1.10.238.10">
    <property type="entry name" value="EF-hand"/>
    <property type="match status" value="1"/>
</dbReference>
<protein>
    <submittedName>
        <fullName evidence="6">Ankyrin repeat-containing protein</fullName>
    </submittedName>
</protein>
<dbReference type="InterPro" id="IPR018247">
    <property type="entry name" value="EF_Hand_1_Ca_BS"/>
</dbReference>
<feature type="domain" description="EF-hand" evidence="5">
    <location>
        <begin position="114"/>
        <end position="149"/>
    </location>
</feature>
<dbReference type="PROSITE" id="PS51996">
    <property type="entry name" value="TR_MART"/>
    <property type="match status" value="1"/>
</dbReference>
<sequence>MTSEIADAVHAAAQAAADLALELGMPDDKCVQFYNAAVLAASRVLDPAGALSTEGDEGKLLPDSATRVEAILASAIKKSAVRVIDLFQEWDLDRDGTISKKEFRRGLQSTSISATPADIDALFAKWDSDGSGALDYNELNRALRHGLSSLSKEVSLFADREAEGMLLLGRGQKAAAVKQAKEAKEAAKEARLALSPRSQQLKDAALASEAQRLADMAKAWVADEEAGRRWTASKWLASRSISNVVADALELPKLSQDATSQFRYVKRLTRAQIEQLLASASLSGLTEFVVAAVESLQDQTTGSGEVLNEKFATTAKFQMTYGSLSLFYGGLESLLGPPKMYKGPSHAERSLFNMMEFEHLADKDSKMEFTAPNGVTTKAETEWTVVCCPVKGADYPERTGYREHHPSWRRVPTTLDVIVHQMEEQCNKRLRAAGHSELILEELVGGRLYTGPMYFKYNTVLRSKTKDATMVKFAKDLTKGNLYTTTIHAINSCVIKLSKLTKAGKVWRGIKDAVLPKEFWVPNDMGVRGGIEYGFSSTTTNREQALLFAGGQQLEDASTIFEMQMGMVDRGADLTWLSQYPHEAEVLLPPLTGIEALSVEVEGSMLVLHSRLSLNLASLTLEQVLSRRRKMLMDMVSGIELELRDQLGEQLFFFGRSLLQRALAYGPLSKDPEWFNDDENFSYVMQQVLHLQHGLVSQIHRLHVEEPELSLRGWSLGGSARVLVLAGWCTHRVASASGSAVYEAFSIDLRDAMLTTSEALELAELMTKQPRLTALDVRGNHGIGVQGAEALARIIESTRGTGVVSRSVCGVSPSSSSLEVGRVLHPVECRLLCAELRTFVWADGVAASMGLAPRKDRPATLNRRGAFAANEWQPLLWAAKENHLQIAKKLIELGVDVNEQQPATGQLSAKLSALHVAAQKGNVEMVDLLLAHGADRTLRDKHNNTALMLAEKKKHMEIIMRLKGEGGIMSGRPGDLSA</sequence>
<dbReference type="AlphaFoldDB" id="A0A0M0K3S9"/>
<dbReference type="SUPFAM" id="SSF56399">
    <property type="entry name" value="ADP-ribosylation"/>
    <property type="match status" value="1"/>
</dbReference>
<keyword evidence="1" id="KW-0677">Repeat</keyword>
<feature type="repeat" description="ANK" evidence="4">
    <location>
        <begin position="870"/>
        <end position="902"/>
    </location>
</feature>
<dbReference type="CDD" id="cd00051">
    <property type="entry name" value="EFh"/>
    <property type="match status" value="1"/>
</dbReference>
<dbReference type="Pfam" id="PF12796">
    <property type="entry name" value="Ank_2"/>
    <property type="match status" value="1"/>
</dbReference>
<keyword evidence="3 4" id="KW-0040">ANK repeat</keyword>
<dbReference type="PROSITE" id="PS50088">
    <property type="entry name" value="ANK_REPEAT"/>
    <property type="match status" value="2"/>
</dbReference>
<feature type="repeat" description="ANK" evidence="4">
    <location>
        <begin position="909"/>
        <end position="941"/>
    </location>
</feature>
<dbReference type="Pfam" id="PF13499">
    <property type="entry name" value="EF-hand_7"/>
    <property type="match status" value="1"/>
</dbReference>
<evidence type="ECO:0000256" key="1">
    <source>
        <dbReference type="ARBA" id="ARBA00022737"/>
    </source>
</evidence>
<feature type="domain" description="EF-hand" evidence="5">
    <location>
        <begin position="78"/>
        <end position="113"/>
    </location>
</feature>
<dbReference type="Gene3D" id="1.25.40.20">
    <property type="entry name" value="Ankyrin repeat-containing domain"/>
    <property type="match status" value="1"/>
</dbReference>
<evidence type="ECO:0000256" key="4">
    <source>
        <dbReference type="PROSITE-ProRule" id="PRU00023"/>
    </source>
</evidence>
<accession>A0A0M0K3S9</accession>
<dbReference type="InterPro" id="IPR002048">
    <property type="entry name" value="EF_hand_dom"/>
</dbReference>
<name>A0A0M0K3S9_9EUKA</name>
<dbReference type="SUPFAM" id="SSF48403">
    <property type="entry name" value="Ankyrin repeat"/>
    <property type="match status" value="1"/>
</dbReference>
<reference evidence="7" key="1">
    <citation type="journal article" date="2015" name="PLoS Genet.">
        <title>Genome Sequence and Transcriptome Analyses of Chrysochromulina tobin: Metabolic Tools for Enhanced Algal Fitness in the Prominent Order Prymnesiales (Haptophyceae).</title>
        <authorList>
            <person name="Hovde B.T."/>
            <person name="Deodato C.R."/>
            <person name="Hunsperger H.M."/>
            <person name="Ryken S.A."/>
            <person name="Yost W."/>
            <person name="Jha R.K."/>
            <person name="Patterson J."/>
            <person name="Monnat R.J. Jr."/>
            <person name="Barlow S.B."/>
            <person name="Starkenburg S.R."/>
            <person name="Cattolico R.A."/>
        </authorList>
    </citation>
    <scope>NUCLEOTIDE SEQUENCE</scope>
    <source>
        <strain evidence="7">CCMP291</strain>
    </source>
</reference>
<evidence type="ECO:0000313" key="6">
    <source>
        <dbReference type="EMBL" id="KOO33465.1"/>
    </source>
</evidence>
<dbReference type="InterPro" id="IPR011992">
    <property type="entry name" value="EF-hand-dom_pair"/>
</dbReference>
<gene>
    <name evidence="6" type="ORF">Ctob_013458</name>
</gene>
<evidence type="ECO:0000256" key="3">
    <source>
        <dbReference type="ARBA" id="ARBA00023043"/>
    </source>
</evidence>
<keyword evidence="2" id="KW-0106">Calcium</keyword>
<dbReference type="PROSITE" id="PS00018">
    <property type="entry name" value="EF_HAND_1"/>
    <property type="match status" value="2"/>
</dbReference>
<dbReference type="OrthoDB" id="10039052at2759"/>
<dbReference type="InterPro" id="IPR036770">
    <property type="entry name" value="Ankyrin_rpt-contain_sf"/>
</dbReference>
<evidence type="ECO:0000256" key="2">
    <source>
        <dbReference type="ARBA" id="ARBA00022837"/>
    </source>
</evidence>
<comment type="caution">
    <text evidence="6">The sequence shown here is derived from an EMBL/GenBank/DDBJ whole genome shotgun (WGS) entry which is preliminary data.</text>
</comment>
<dbReference type="PANTHER" id="PTHR24171">
    <property type="entry name" value="ANKYRIN REPEAT DOMAIN-CONTAINING PROTEIN 39-RELATED"/>
    <property type="match status" value="1"/>
</dbReference>